<accession>A0A9N9KQS5</accession>
<evidence type="ECO:0000313" key="3">
    <source>
        <dbReference type="Proteomes" id="UP000696280"/>
    </source>
</evidence>
<organism evidence="2 3">
    <name type="scientific">Hymenoscyphus fraxineus</name>
    <dbReference type="NCBI Taxonomy" id="746836"/>
    <lineage>
        <taxon>Eukaryota</taxon>
        <taxon>Fungi</taxon>
        <taxon>Dikarya</taxon>
        <taxon>Ascomycota</taxon>
        <taxon>Pezizomycotina</taxon>
        <taxon>Leotiomycetes</taxon>
        <taxon>Helotiales</taxon>
        <taxon>Helotiaceae</taxon>
        <taxon>Hymenoscyphus</taxon>
    </lineage>
</organism>
<dbReference type="EMBL" id="CAJVRL010000045">
    <property type="protein sequence ID" value="CAG8952199.1"/>
    <property type="molecule type" value="Genomic_DNA"/>
</dbReference>
<keyword evidence="3" id="KW-1185">Reference proteome</keyword>
<protein>
    <submittedName>
        <fullName evidence="2">Uncharacterized protein</fullName>
    </submittedName>
</protein>
<sequence>MFDTLLFLFLRALPLSLAAECGTKPLTEITDNSTFKARNYQENWWIAREALCSQTDPCFDGSTDCTIRVAINLASTLALSRSGPKENATFEKCWNGTADIIEQCVKEAGVAEGSLTLPEGVFKYGIEKTEPIPDIGGAALMDKTLPSARVEIPVPAPTNQPPPKEPPKPNFDDAYNVVCDLDGFKGWGFSGWAWGDQISDPTKANTKGSGYSAPGDCHRNPDGQWNEGFAFQGCNTYRLYTFKREDCTGGTANKEGEDWSYAIDGPGWLPERIVGPYRSWRVLEGEPQVAPEPGT</sequence>
<dbReference type="Proteomes" id="UP000696280">
    <property type="component" value="Unassembled WGS sequence"/>
</dbReference>
<dbReference type="OrthoDB" id="4216327at2759"/>
<feature type="signal peptide" evidence="1">
    <location>
        <begin position="1"/>
        <end position="18"/>
    </location>
</feature>
<evidence type="ECO:0000313" key="2">
    <source>
        <dbReference type="EMBL" id="CAG8952199.1"/>
    </source>
</evidence>
<proteinExistence type="predicted"/>
<gene>
    <name evidence="2" type="ORF">HYFRA_00000939</name>
</gene>
<dbReference type="AlphaFoldDB" id="A0A9N9KQS5"/>
<feature type="chain" id="PRO_5040262922" evidence="1">
    <location>
        <begin position="19"/>
        <end position="295"/>
    </location>
</feature>
<reference evidence="2" key="1">
    <citation type="submission" date="2021-07" db="EMBL/GenBank/DDBJ databases">
        <authorList>
            <person name="Durling M."/>
        </authorList>
    </citation>
    <scope>NUCLEOTIDE SEQUENCE</scope>
</reference>
<name>A0A9N9KQS5_9HELO</name>
<keyword evidence="1" id="KW-0732">Signal</keyword>
<evidence type="ECO:0000256" key="1">
    <source>
        <dbReference type="SAM" id="SignalP"/>
    </source>
</evidence>
<comment type="caution">
    <text evidence="2">The sequence shown here is derived from an EMBL/GenBank/DDBJ whole genome shotgun (WGS) entry which is preliminary data.</text>
</comment>